<dbReference type="Gene3D" id="3.40.50.2300">
    <property type="match status" value="1"/>
</dbReference>
<dbReference type="SMART" id="SM00388">
    <property type="entry name" value="HisKA"/>
    <property type="match status" value="1"/>
</dbReference>
<proteinExistence type="predicted"/>
<dbReference type="InterPro" id="IPR011006">
    <property type="entry name" value="CheY-like_superfamily"/>
</dbReference>
<evidence type="ECO:0000256" key="9">
    <source>
        <dbReference type="ARBA" id="ARBA00022840"/>
    </source>
</evidence>
<dbReference type="InterPro" id="IPR025751">
    <property type="entry name" value="RsbRD_N_dom"/>
</dbReference>
<sequence>MRLADFILDQLDAILSEWEDFARTMKPASLTMTSKELRNHASIMLKIIAEDLRTPQTLDQQLSKSRGDGTRTTETDAGEQHGIARLESRFTIEQLVSEYRALRASVLRLWAESNKSPRVADIEDITRFNESIDHLLTASIVSFAQATRRAAELEKQRKDEFLAMLAHELRNPLSPISAAASLLKVAKNDVAMTVNASNIIARQVSHMATLIDDLLDVSRVTRGMVNLNMELFDIRRIIDAALEQIEPQVRAKRHQLTVSSISGDAIVRGDMKRLVQVFANLLGNAVKYTPEGGLIHLRLKLNKEQVLVTVEDNGIGMSPEFVPHVFDLFAQAERTSDRSAGGLGLGLALVKSLVEQHEGEVSCVSGGVGKGSQFTVCLPRQSGHENQLERRSMPREQVAAGKALKILVVDDNIDAAQSLSLLLSSSGHQVLTEHQAWPALEAARTEKPDVCILDIGLPDMDGTELARQLRAFPETAKTFLIALTGYGQPQDREDALKAGFNHHITKPVNFANLLSLLASVPSA</sequence>
<evidence type="ECO:0000256" key="8">
    <source>
        <dbReference type="ARBA" id="ARBA00022777"/>
    </source>
</evidence>
<dbReference type="CDD" id="cd00082">
    <property type="entry name" value="HisKA"/>
    <property type="match status" value="1"/>
</dbReference>
<evidence type="ECO:0000256" key="12">
    <source>
        <dbReference type="PROSITE-ProRule" id="PRU00169"/>
    </source>
</evidence>
<dbReference type="InterPro" id="IPR003594">
    <property type="entry name" value="HATPase_dom"/>
</dbReference>
<dbReference type="PROSITE" id="PS50110">
    <property type="entry name" value="RESPONSE_REGULATORY"/>
    <property type="match status" value="1"/>
</dbReference>
<dbReference type="Pfam" id="PF14361">
    <property type="entry name" value="RsbRD_N"/>
    <property type="match status" value="1"/>
</dbReference>
<dbReference type="OrthoDB" id="9768069at2"/>
<evidence type="ECO:0000256" key="1">
    <source>
        <dbReference type="ARBA" id="ARBA00000085"/>
    </source>
</evidence>
<evidence type="ECO:0000256" key="10">
    <source>
        <dbReference type="ARBA" id="ARBA00023012"/>
    </source>
</evidence>
<keyword evidence="5 12" id="KW-0597">Phosphoprotein</keyword>
<dbReference type="Pfam" id="PF00072">
    <property type="entry name" value="Response_reg"/>
    <property type="match status" value="1"/>
</dbReference>
<keyword evidence="7" id="KW-0547">Nucleotide-binding</keyword>
<evidence type="ECO:0000313" key="16">
    <source>
        <dbReference type="EMBL" id="TCS39359.1"/>
    </source>
</evidence>
<feature type="domain" description="Histidine kinase" evidence="14">
    <location>
        <begin position="164"/>
        <end position="382"/>
    </location>
</feature>
<dbReference type="Pfam" id="PF00512">
    <property type="entry name" value="HisKA"/>
    <property type="match status" value="1"/>
</dbReference>
<evidence type="ECO:0000313" key="17">
    <source>
        <dbReference type="Proteomes" id="UP000295382"/>
    </source>
</evidence>
<dbReference type="PANTHER" id="PTHR43547">
    <property type="entry name" value="TWO-COMPONENT HISTIDINE KINASE"/>
    <property type="match status" value="1"/>
</dbReference>
<dbReference type="InterPro" id="IPR003661">
    <property type="entry name" value="HisK_dim/P_dom"/>
</dbReference>
<keyword evidence="8 16" id="KW-0418">Kinase</keyword>
<evidence type="ECO:0000259" key="15">
    <source>
        <dbReference type="PROSITE" id="PS50110"/>
    </source>
</evidence>
<dbReference type="EC" id="2.7.13.3" evidence="3"/>
<dbReference type="AlphaFoldDB" id="A0A4R3I5S4"/>
<dbReference type="CDD" id="cd17580">
    <property type="entry name" value="REC_2_DhkD-like"/>
    <property type="match status" value="1"/>
</dbReference>
<dbReference type="SUPFAM" id="SSF55874">
    <property type="entry name" value="ATPase domain of HSP90 chaperone/DNA topoisomerase II/histidine kinase"/>
    <property type="match status" value="1"/>
</dbReference>
<dbReference type="CDD" id="cd00075">
    <property type="entry name" value="HATPase"/>
    <property type="match status" value="1"/>
</dbReference>
<evidence type="ECO:0000256" key="6">
    <source>
        <dbReference type="ARBA" id="ARBA00022679"/>
    </source>
</evidence>
<dbReference type="FunFam" id="3.30.565.10:FF:000023">
    <property type="entry name" value="PAS domain-containing sensor histidine kinase"/>
    <property type="match status" value="1"/>
</dbReference>
<organism evidence="16 17">
    <name type="scientific">Paucimonas lemoignei</name>
    <name type="common">Pseudomonas lemoignei</name>
    <dbReference type="NCBI Taxonomy" id="29443"/>
    <lineage>
        <taxon>Bacteria</taxon>
        <taxon>Pseudomonadati</taxon>
        <taxon>Pseudomonadota</taxon>
        <taxon>Betaproteobacteria</taxon>
        <taxon>Burkholderiales</taxon>
        <taxon>Burkholderiaceae</taxon>
        <taxon>Paucimonas</taxon>
    </lineage>
</organism>
<keyword evidence="11" id="KW-0472">Membrane</keyword>
<evidence type="ECO:0000256" key="3">
    <source>
        <dbReference type="ARBA" id="ARBA00012438"/>
    </source>
</evidence>
<comment type="caution">
    <text evidence="16">The sequence shown here is derived from an EMBL/GenBank/DDBJ whole genome shotgun (WGS) entry which is preliminary data.</text>
</comment>
<dbReference type="SUPFAM" id="SSF52172">
    <property type="entry name" value="CheY-like"/>
    <property type="match status" value="1"/>
</dbReference>
<evidence type="ECO:0000256" key="13">
    <source>
        <dbReference type="SAM" id="MobiDB-lite"/>
    </source>
</evidence>
<dbReference type="SUPFAM" id="SSF47384">
    <property type="entry name" value="Homodimeric domain of signal transducing histidine kinase"/>
    <property type="match status" value="1"/>
</dbReference>
<feature type="modified residue" description="4-aspartylphosphate" evidence="12">
    <location>
        <position position="454"/>
    </location>
</feature>
<dbReference type="GO" id="GO:0005524">
    <property type="term" value="F:ATP binding"/>
    <property type="evidence" value="ECO:0007669"/>
    <property type="project" value="UniProtKB-KW"/>
</dbReference>
<dbReference type="Pfam" id="PF02518">
    <property type="entry name" value="HATPase_c"/>
    <property type="match status" value="1"/>
</dbReference>
<evidence type="ECO:0000256" key="5">
    <source>
        <dbReference type="ARBA" id="ARBA00022553"/>
    </source>
</evidence>
<accession>A0A4R3I5S4</accession>
<keyword evidence="17" id="KW-1185">Reference proteome</keyword>
<dbReference type="InterPro" id="IPR036097">
    <property type="entry name" value="HisK_dim/P_sf"/>
</dbReference>
<dbReference type="PANTHER" id="PTHR43547:SF2">
    <property type="entry name" value="HYBRID SIGNAL TRANSDUCTION HISTIDINE KINASE C"/>
    <property type="match status" value="1"/>
</dbReference>
<dbReference type="GO" id="GO:0000155">
    <property type="term" value="F:phosphorelay sensor kinase activity"/>
    <property type="evidence" value="ECO:0007669"/>
    <property type="project" value="InterPro"/>
</dbReference>
<evidence type="ECO:0000256" key="4">
    <source>
        <dbReference type="ARBA" id="ARBA00022475"/>
    </source>
</evidence>
<dbReference type="SMART" id="SM00448">
    <property type="entry name" value="REC"/>
    <property type="match status" value="1"/>
</dbReference>
<evidence type="ECO:0000256" key="11">
    <source>
        <dbReference type="ARBA" id="ARBA00023136"/>
    </source>
</evidence>
<protein>
    <recommendedName>
        <fullName evidence="3">histidine kinase</fullName>
        <ecNumber evidence="3">2.7.13.3</ecNumber>
    </recommendedName>
</protein>
<comment type="subcellular location">
    <subcellularLocation>
        <location evidence="2">Cell membrane</location>
    </subcellularLocation>
</comment>
<evidence type="ECO:0000259" key="14">
    <source>
        <dbReference type="PROSITE" id="PS50109"/>
    </source>
</evidence>
<comment type="catalytic activity">
    <reaction evidence="1">
        <text>ATP + protein L-histidine = ADP + protein N-phospho-L-histidine.</text>
        <dbReference type="EC" id="2.7.13.3"/>
    </reaction>
</comment>
<evidence type="ECO:0000256" key="7">
    <source>
        <dbReference type="ARBA" id="ARBA00022741"/>
    </source>
</evidence>
<dbReference type="InterPro" id="IPR005467">
    <property type="entry name" value="His_kinase_dom"/>
</dbReference>
<keyword evidence="6" id="KW-0808">Transferase</keyword>
<keyword evidence="10" id="KW-0902">Two-component regulatory system</keyword>
<name>A0A4R3I5S4_PAULE</name>
<dbReference type="Gene3D" id="1.10.287.130">
    <property type="match status" value="1"/>
</dbReference>
<dbReference type="RefSeq" id="WP_132256642.1">
    <property type="nucleotide sequence ID" value="NZ_SLZQ01000001.1"/>
</dbReference>
<dbReference type="SMART" id="SM00387">
    <property type="entry name" value="HATPase_c"/>
    <property type="match status" value="1"/>
</dbReference>
<keyword evidence="4" id="KW-1003">Cell membrane</keyword>
<dbReference type="PROSITE" id="PS50109">
    <property type="entry name" value="HIS_KIN"/>
    <property type="match status" value="1"/>
</dbReference>
<dbReference type="Proteomes" id="UP000295382">
    <property type="component" value="Unassembled WGS sequence"/>
</dbReference>
<dbReference type="InterPro" id="IPR001789">
    <property type="entry name" value="Sig_transdc_resp-reg_receiver"/>
</dbReference>
<keyword evidence="9" id="KW-0067">ATP-binding</keyword>
<dbReference type="EMBL" id="SLZQ01000001">
    <property type="protein sequence ID" value="TCS39359.1"/>
    <property type="molecule type" value="Genomic_DNA"/>
</dbReference>
<feature type="region of interest" description="Disordered" evidence="13">
    <location>
        <begin position="58"/>
        <end position="78"/>
    </location>
</feature>
<feature type="compositionally biased region" description="Basic and acidic residues" evidence="13">
    <location>
        <begin position="65"/>
        <end position="78"/>
    </location>
</feature>
<dbReference type="InterPro" id="IPR036890">
    <property type="entry name" value="HATPase_C_sf"/>
</dbReference>
<dbReference type="PRINTS" id="PR00344">
    <property type="entry name" value="BCTRLSENSOR"/>
</dbReference>
<evidence type="ECO:0000256" key="2">
    <source>
        <dbReference type="ARBA" id="ARBA00004236"/>
    </source>
</evidence>
<gene>
    <name evidence="16" type="ORF">EDC30_101315</name>
</gene>
<reference evidence="16 17" key="1">
    <citation type="submission" date="2019-03" db="EMBL/GenBank/DDBJ databases">
        <title>Genomic Encyclopedia of Type Strains, Phase IV (KMG-IV): sequencing the most valuable type-strain genomes for metagenomic binning, comparative biology and taxonomic classification.</title>
        <authorList>
            <person name="Goeker M."/>
        </authorList>
    </citation>
    <scope>NUCLEOTIDE SEQUENCE [LARGE SCALE GENOMIC DNA]</scope>
    <source>
        <strain evidence="16 17">DSM 7445</strain>
    </source>
</reference>
<dbReference type="Gene3D" id="3.30.565.10">
    <property type="entry name" value="Histidine kinase-like ATPase, C-terminal domain"/>
    <property type="match status" value="1"/>
</dbReference>
<feature type="domain" description="Response regulatory" evidence="15">
    <location>
        <begin position="405"/>
        <end position="521"/>
    </location>
</feature>
<dbReference type="InterPro" id="IPR004358">
    <property type="entry name" value="Sig_transdc_His_kin-like_C"/>
</dbReference>
<dbReference type="GO" id="GO:0005886">
    <property type="term" value="C:plasma membrane"/>
    <property type="evidence" value="ECO:0007669"/>
    <property type="project" value="UniProtKB-SubCell"/>
</dbReference>